<dbReference type="Proteomes" id="UP000198711">
    <property type="component" value="Unassembled WGS sequence"/>
</dbReference>
<sequence>MSKNLLLSICIIVNIVKLSAQTSNTINYPTSGLPTGVCNVFNSATPAVIGGYTHYPVSGGVSFDGTNIVLQSWTGQTLSTNLGTAYAIAYPFKANYSYTIQMDVTGVDGASSGNFPSVNVSYFASLPDPNVTNPTPCGPVNQNSWGGLTQNTVGFFYTSGTKQTYTLPSFSSQSAGTAYLIFLASGGGSSPTGNNQTLINKITIIESPATSFNVSPVRVSKTCGTTLTQTFTVNGSGIPSGATVSYLWNFGSTSSGWLLNGSPAPQTVTTTTNTLTLSIAACDNGPSNVAVTAIVNGTNYNAGTISATVGTPSYYINGPSTICLNTPGNYSITNLSCGSATVNWSASPSGIVSIASPNAQQTSISYITYGNVTLTASINSCGQLNTQTMQVRAGGYSSGDYPVSGPTTVCTSQPNVAYNTNTLVGATNYAWFWPGDWTYISGQGTPHLLLNAGTNIGTVQIGVRVANACDAGGSPGIANVQVNSCGYAVMAAPNPATSTMTISVKQPSSTFGQTTKAVKIYQLKITSQSGIPRKQLDYPVGVTKTTINLSDLTPGIYFLHAFNGAQWSSLQIIKQ</sequence>
<dbReference type="RefSeq" id="WP_139173966.1">
    <property type="nucleotide sequence ID" value="NZ_FNNO01000016.1"/>
</dbReference>
<protein>
    <submittedName>
        <fullName evidence="3">Por secretion system C-terminal sorting domain-containing protein</fullName>
    </submittedName>
</protein>
<proteinExistence type="predicted"/>
<feature type="signal peptide" evidence="1">
    <location>
        <begin position="1"/>
        <end position="20"/>
    </location>
</feature>
<reference evidence="3 4" key="1">
    <citation type="submission" date="2016-10" db="EMBL/GenBank/DDBJ databases">
        <authorList>
            <person name="Varghese N."/>
            <person name="Submissions S."/>
        </authorList>
    </citation>
    <scope>NUCLEOTIDE SEQUENCE [LARGE SCALE GENOMIC DNA]</scope>
    <source>
        <strain evidence="3 4">DSM 25353</strain>
    </source>
</reference>
<gene>
    <name evidence="3" type="ORF">SAMN05444410_11658</name>
</gene>
<name>A0A8X8LFM7_9BACT</name>
<accession>A0A8X8LFM7</accession>
<dbReference type="Pfam" id="PF19408">
    <property type="entry name" value="PKD_6"/>
    <property type="match status" value="1"/>
</dbReference>
<dbReference type="EMBL" id="FNNO01000016">
    <property type="protein sequence ID" value="SDX45338.1"/>
    <property type="molecule type" value="Genomic_DNA"/>
</dbReference>
<dbReference type="AlphaFoldDB" id="A0A8X8LFM7"/>
<evidence type="ECO:0000313" key="3">
    <source>
        <dbReference type="EMBL" id="SDX45338.1"/>
    </source>
</evidence>
<comment type="caution">
    <text evidence="3">The sequence shown here is derived from an EMBL/GenBank/DDBJ whole genome shotgun (WGS) entry which is preliminary data.</text>
</comment>
<organism evidence="3 4">
    <name type="scientific">Hydrobacter penzbergensis</name>
    <dbReference type="NCBI Taxonomy" id="1235997"/>
    <lineage>
        <taxon>Bacteria</taxon>
        <taxon>Pseudomonadati</taxon>
        <taxon>Bacteroidota</taxon>
        <taxon>Chitinophagia</taxon>
        <taxon>Chitinophagales</taxon>
        <taxon>Chitinophagaceae</taxon>
        <taxon>Hydrobacter</taxon>
    </lineage>
</organism>
<evidence type="ECO:0000259" key="2">
    <source>
        <dbReference type="Pfam" id="PF19408"/>
    </source>
</evidence>
<evidence type="ECO:0000256" key="1">
    <source>
        <dbReference type="SAM" id="SignalP"/>
    </source>
</evidence>
<keyword evidence="4" id="KW-1185">Reference proteome</keyword>
<dbReference type="InterPro" id="IPR045829">
    <property type="entry name" value="PKD_6"/>
</dbReference>
<evidence type="ECO:0000313" key="4">
    <source>
        <dbReference type="Proteomes" id="UP000198711"/>
    </source>
</evidence>
<keyword evidence="1" id="KW-0732">Signal</keyword>
<feature type="chain" id="PRO_5036471980" evidence="1">
    <location>
        <begin position="21"/>
        <end position="575"/>
    </location>
</feature>
<feature type="domain" description="PKD-like" evidence="2">
    <location>
        <begin position="402"/>
        <end position="473"/>
    </location>
</feature>